<dbReference type="InterPro" id="IPR002347">
    <property type="entry name" value="SDR_fam"/>
</dbReference>
<reference evidence="5" key="1">
    <citation type="journal article" date="2019" name="Int. J. Syst. Evol. Microbiol.">
        <title>The Global Catalogue of Microorganisms (GCM) 10K type strain sequencing project: providing services to taxonomists for standard genome sequencing and annotation.</title>
        <authorList>
            <consortium name="The Broad Institute Genomics Platform"/>
            <consortium name="The Broad Institute Genome Sequencing Center for Infectious Disease"/>
            <person name="Wu L."/>
            <person name="Ma J."/>
        </authorList>
    </citation>
    <scope>NUCLEOTIDE SEQUENCE [LARGE SCALE GENOMIC DNA]</scope>
    <source>
        <strain evidence="5">JCM 16902</strain>
    </source>
</reference>
<dbReference type="Proteomes" id="UP001501074">
    <property type="component" value="Unassembled WGS sequence"/>
</dbReference>
<dbReference type="InterPro" id="IPR057326">
    <property type="entry name" value="KR_dom"/>
</dbReference>
<dbReference type="SUPFAM" id="SSF51735">
    <property type="entry name" value="NAD(P)-binding Rossmann-fold domains"/>
    <property type="match status" value="1"/>
</dbReference>
<feature type="domain" description="Ketoreductase" evidence="3">
    <location>
        <begin position="3"/>
        <end position="183"/>
    </location>
</feature>
<keyword evidence="2" id="KW-0560">Oxidoreductase</keyword>
<dbReference type="PROSITE" id="PS00061">
    <property type="entry name" value="ADH_SHORT"/>
    <property type="match status" value="1"/>
</dbReference>
<comment type="caution">
    <text evidence="4">The sequence shown here is derived from an EMBL/GenBank/DDBJ whole genome shotgun (WGS) entry which is preliminary data.</text>
</comment>
<evidence type="ECO:0000259" key="3">
    <source>
        <dbReference type="SMART" id="SM00822"/>
    </source>
</evidence>
<dbReference type="PANTHER" id="PTHR43639">
    <property type="entry name" value="OXIDOREDUCTASE, SHORT-CHAIN DEHYDROGENASE/REDUCTASE FAMILY (AFU_ORTHOLOGUE AFUA_5G02870)"/>
    <property type="match status" value="1"/>
</dbReference>
<dbReference type="Gene3D" id="3.40.50.720">
    <property type="entry name" value="NAD(P)-binding Rossmann-like Domain"/>
    <property type="match status" value="1"/>
</dbReference>
<dbReference type="CDD" id="cd05233">
    <property type="entry name" value="SDR_c"/>
    <property type="match status" value="1"/>
</dbReference>
<organism evidence="4 5">
    <name type="scientific">Kineosporia mesophila</name>
    <dbReference type="NCBI Taxonomy" id="566012"/>
    <lineage>
        <taxon>Bacteria</taxon>
        <taxon>Bacillati</taxon>
        <taxon>Actinomycetota</taxon>
        <taxon>Actinomycetes</taxon>
        <taxon>Kineosporiales</taxon>
        <taxon>Kineosporiaceae</taxon>
        <taxon>Kineosporia</taxon>
    </lineage>
</organism>
<evidence type="ECO:0000256" key="2">
    <source>
        <dbReference type="ARBA" id="ARBA00023002"/>
    </source>
</evidence>
<dbReference type="PANTHER" id="PTHR43639:SF1">
    <property type="entry name" value="SHORT-CHAIN DEHYDROGENASE_REDUCTASE FAMILY PROTEIN"/>
    <property type="match status" value="1"/>
</dbReference>
<dbReference type="SMART" id="SM00822">
    <property type="entry name" value="PKS_KR"/>
    <property type="match status" value="1"/>
</dbReference>
<evidence type="ECO:0000313" key="5">
    <source>
        <dbReference type="Proteomes" id="UP001501074"/>
    </source>
</evidence>
<name>A0ABP7AMN2_9ACTN</name>
<evidence type="ECO:0000256" key="1">
    <source>
        <dbReference type="ARBA" id="ARBA00006484"/>
    </source>
</evidence>
<evidence type="ECO:0000313" key="4">
    <source>
        <dbReference type="EMBL" id="GAA3635690.1"/>
    </source>
</evidence>
<dbReference type="PRINTS" id="PR00080">
    <property type="entry name" value="SDRFAMILY"/>
</dbReference>
<dbReference type="InterPro" id="IPR020904">
    <property type="entry name" value="Sc_DH/Rdtase_CS"/>
</dbReference>
<dbReference type="EMBL" id="BAAAZO010000012">
    <property type="protein sequence ID" value="GAA3635690.1"/>
    <property type="molecule type" value="Genomic_DNA"/>
</dbReference>
<accession>A0ABP7AMN2</accession>
<dbReference type="InterPro" id="IPR036291">
    <property type="entry name" value="NAD(P)-bd_dom_sf"/>
</dbReference>
<sequence>MKNILVVTGGGRGIGAAVSRLAAARDYAVCVNYRTDAESAGKVVQDIMAKGGEAFAVAADVSRQAEVERLFRTVDGTVGRVTALVNNAGVVAPQGRVDQVDEERLTRLFTTNISSAFLCSKEAVLRMSTLHGGSGGAIVNVSSAASRLGSPGEYVDYAASKGAMDSLTTGLSLEVAAEGIRVNGVRPGFIRTTMHADGGDPGRVDRLQHLLPMGRGGEPEEVAEAVVWLLSPASSFVTGTFIDLAGGK</sequence>
<proteinExistence type="inferred from homology"/>
<comment type="similarity">
    <text evidence="1">Belongs to the short-chain dehydrogenases/reductases (SDR) family.</text>
</comment>
<dbReference type="PRINTS" id="PR00081">
    <property type="entry name" value="GDHRDH"/>
</dbReference>
<dbReference type="Pfam" id="PF13561">
    <property type="entry name" value="adh_short_C2"/>
    <property type="match status" value="1"/>
</dbReference>
<keyword evidence="5" id="KW-1185">Reference proteome</keyword>
<protein>
    <submittedName>
        <fullName evidence="4">SDR family oxidoreductase</fullName>
    </submittedName>
</protein>
<gene>
    <name evidence="4" type="ORF">GCM10022223_62650</name>
</gene>
<dbReference type="RefSeq" id="WP_231488760.1">
    <property type="nucleotide sequence ID" value="NZ_BAAAZO010000012.1"/>
</dbReference>